<dbReference type="InterPro" id="IPR000859">
    <property type="entry name" value="CUB_dom"/>
</dbReference>
<dbReference type="Proteomes" id="UP001318040">
    <property type="component" value="Chromosome 2"/>
</dbReference>
<sequence length="897" mass="96442">MCCGHCATGSSFRVDWNPQTLCVPPASHSSLRLSPSSLSLSALPSPPNVSREDPQRGCFRDAACAMEVIACVALVVIFLTAAGAARSDLTTCGGPVTVLGPGNISSPGFPNEYLPRQHCEWVLRAPGPDQRLSVIFNPHFDLEGHNCRFDYVELRDGDGPSADIIGRYCGMVAPGLLVSSGSALFVRFESDYAHQGAGFSLHYEIHKSVSGSDDCSWNFTAPSGVLSSPGFPDKYSHYLECTYTVWAGPRRDLVLRFTHFHVEGVSRGPPGAGPNPHLAGGVTDCPYDRLEVWDGLSNVGPLIGHYCGRRAPWVLRSSTGVLSLRFFTDAAVARDGFSANYTTMPKNLTEGFECFKPLGMESGEIEDEQIMASSSFVSDHWGPELARLNNQYNGWTPASDLSREWIQVDLRFVRVLSGVATQGVSSNATGRPYYVTSYRLEYSTSGDDWTVYRDDKKSKEFVGNQDANSVVLNRLAEVVIARYVRIKPLRWVGGIALRLELYGCQVTDGPCSELLGLTSGLIPDRQLTASSSLDMRWGAASARLLGGRYGWAPANPNAHGQWLQVDLGQPRTVTGVMLQGAKGVLVGHHSSPVGIASHGHGPQDTKAFVRRFRLAHSMDGVTWTRSRTSDGIYKYFVGNSNADKPELRQVRPVQARFVRLYPEKWSQNGIGLRLELLGCPASGHVQGVSPVAAAQDPSLHSSPCLDCPTKRPSLGNSSSHTGAKDLRGNDDDDEEQQSPSSITSNPAKVTQSGWVVGRRGAGTANPSAFNSATPPPTDPWAASDDKADDVLQSLDPFLITVITLSTLGVLLGTACAGLLLYCTCSRLGLSIPGVHHHPSLSAVLEAHEMRHARDTAATTGAATTGAATMTHSNGNRVGGGGNPYMEKFISRKDSSLA</sequence>
<name>A0AAJ7X1Y1_PETMA</name>
<proteinExistence type="inferred from homology"/>
<comment type="similarity">
    <text evidence="2">Belongs to the neuropilin family.</text>
</comment>
<dbReference type="CDD" id="cd00041">
    <property type="entry name" value="CUB"/>
    <property type="match status" value="2"/>
</dbReference>
<dbReference type="PROSITE" id="PS01285">
    <property type="entry name" value="FA58C_1"/>
    <property type="match status" value="2"/>
</dbReference>
<protein>
    <submittedName>
        <fullName evidence="23">Neuropilin-2-like isoform X1</fullName>
    </submittedName>
</protein>
<feature type="domain" description="F5/8 type C" evidence="21">
    <location>
        <begin position="354"/>
        <end position="504"/>
    </location>
</feature>
<dbReference type="GO" id="GO:0098978">
    <property type="term" value="C:glutamatergic synapse"/>
    <property type="evidence" value="ECO:0007669"/>
    <property type="project" value="TreeGrafter"/>
</dbReference>
<feature type="domain" description="CUB" evidence="20">
    <location>
        <begin position="215"/>
        <end position="344"/>
    </location>
</feature>
<evidence type="ECO:0000256" key="12">
    <source>
        <dbReference type="ARBA" id="ARBA00022989"/>
    </source>
</evidence>
<comment type="caution">
    <text evidence="17">Lacks conserved residue(s) required for the propagation of feature annotation.</text>
</comment>
<dbReference type="KEGG" id="pmrn:116947045"/>
<keyword evidence="10" id="KW-0106">Calcium</keyword>
<dbReference type="PROSITE" id="PS01286">
    <property type="entry name" value="FA58C_2"/>
    <property type="match status" value="2"/>
</dbReference>
<keyword evidence="14 17" id="KW-1015">Disulfide bond</keyword>
<keyword evidence="5 19" id="KW-0812">Transmembrane</keyword>
<evidence type="ECO:0000256" key="1">
    <source>
        <dbReference type="ARBA" id="ARBA00004479"/>
    </source>
</evidence>
<keyword evidence="13 19" id="KW-0472">Membrane</keyword>
<dbReference type="PANTHER" id="PTHR46806">
    <property type="entry name" value="F5/8 TYPE C DOMAIN-CONTAINING PROTEIN"/>
    <property type="match status" value="1"/>
</dbReference>
<evidence type="ECO:0000259" key="20">
    <source>
        <dbReference type="PROSITE" id="PS01180"/>
    </source>
</evidence>
<dbReference type="FunFam" id="2.60.120.290:FF:000010">
    <property type="entry name" value="Neuropilin"/>
    <property type="match status" value="1"/>
</dbReference>
<dbReference type="InterPro" id="IPR008979">
    <property type="entry name" value="Galactose-bd-like_sf"/>
</dbReference>
<evidence type="ECO:0000256" key="5">
    <source>
        <dbReference type="ARBA" id="ARBA00022692"/>
    </source>
</evidence>
<dbReference type="GO" id="GO:0017154">
    <property type="term" value="F:semaphorin receptor activity"/>
    <property type="evidence" value="ECO:0007669"/>
    <property type="project" value="TreeGrafter"/>
</dbReference>
<dbReference type="PANTHER" id="PTHR46806:SF2">
    <property type="entry name" value="NEUROPILIN-2"/>
    <property type="match status" value="1"/>
</dbReference>
<dbReference type="Pfam" id="PF00754">
    <property type="entry name" value="F5_F8_type_C"/>
    <property type="match status" value="3"/>
</dbReference>
<evidence type="ECO:0000256" key="9">
    <source>
        <dbReference type="ARBA" id="ARBA00022782"/>
    </source>
</evidence>
<keyword evidence="9" id="KW-0221">Differentiation</keyword>
<evidence type="ECO:0000259" key="21">
    <source>
        <dbReference type="PROSITE" id="PS50022"/>
    </source>
</evidence>
<evidence type="ECO:0000256" key="8">
    <source>
        <dbReference type="ARBA" id="ARBA00022737"/>
    </source>
</evidence>
<evidence type="ECO:0000256" key="13">
    <source>
        <dbReference type="ARBA" id="ARBA00023136"/>
    </source>
</evidence>
<dbReference type="PROSITE" id="PS01180">
    <property type="entry name" value="CUB"/>
    <property type="match status" value="2"/>
</dbReference>
<reference evidence="23" key="1">
    <citation type="submission" date="2025-08" db="UniProtKB">
        <authorList>
            <consortium name="RefSeq"/>
        </authorList>
    </citation>
    <scope>IDENTIFICATION</scope>
    <source>
        <tissue evidence="23">Sperm</tissue>
    </source>
</reference>
<dbReference type="InterPro" id="IPR050633">
    <property type="entry name" value="Neuropilin_MCO_CoagFactor"/>
</dbReference>
<evidence type="ECO:0000256" key="2">
    <source>
        <dbReference type="ARBA" id="ARBA00006078"/>
    </source>
</evidence>
<dbReference type="SMART" id="SM00042">
    <property type="entry name" value="CUB"/>
    <property type="match status" value="2"/>
</dbReference>
<dbReference type="Gene3D" id="2.60.120.290">
    <property type="entry name" value="Spermadhesin, CUB domain"/>
    <property type="match status" value="2"/>
</dbReference>
<dbReference type="InterPro" id="IPR022579">
    <property type="entry name" value="Neuropilin_C"/>
</dbReference>
<evidence type="ECO:0000256" key="10">
    <source>
        <dbReference type="ARBA" id="ARBA00022837"/>
    </source>
</evidence>
<dbReference type="InterPro" id="IPR000421">
    <property type="entry name" value="FA58C"/>
</dbReference>
<dbReference type="FunFam" id="2.60.120.260:FF:000013">
    <property type="entry name" value="Neuropilin"/>
    <property type="match status" value="1"/>
</dbReference>
<keyword evidence="22" id="KW-1185">Reference proteome</keyword>
<dbReference type="AlphaFoldDB" id="A0AAJ7X1Y1"/>
<keyword evidence="3" id="KW-0217">Developmental protein</keyword>
<dbReference type="RefSeq" id="XP_032818316.1">
    <property type="nucleotide sequence ID" value="XM_032962425.1"/>
</dbReference>
<accession>A0AAJ7X1Y1</accession>
<feature type="domain" description="F5/8 type C" evidence="21">
    <location>
        <begin position="511"/>
        <end position="679"/>
    </location>
</feature>
<keyword evidence="11" id="KW-0524">Neurogenesis</keyword>
<evidence type="ECO:0000256" key="7">
    <source>
        <dbReference type="ARBA" id="ARBA00022729"/>
    </source>
</evidence>
<feature type="region of interest" description="Disordered" evidence="18">
    <location>
        <begin position="760"/>
        <end position="779"/>
    </location>
</feature>
<dbReference type="GO" id="GO:0008201">
    <property type="term" value="F:heparin binding"/>
    <property type="evidence" value="ECO:0007669"/>
    <property type="project" value="UniProtKB-KW"/>
</dbReference>
<feature type="disulfide bond" evidence="17">
    <location>
        <begin position="92"/>
        <end position="119"/>
    </location>
</feature>
<keyword evidence="8" id="KW-0677">Repeat</keyword>
<feature type="transmembrane region" description="Helical" evidence="19">
    <location>
        <begin position="797"/>
        <end position="821"/>
    </location>
</feature>
<evidence type="ECO:0000313" key="22">
    <source>
        <dbReference type="Proteomes" id="UP001318040"/>
    </source>
</evidence>
<evidence type="ECO:0000256" key="3">
    <source>
        <dbReference type="ARBA" id="ARBA00022473"/>
    </source>
</evidence>
<evidence type="ECO:0000256" key="15">
    <source>
        <dbReference type="ARBA" id="ARBA00023170"/>
    </source>
</evidence>
<dbReference type="GO" id="GO:0007411">
    <property type="term" value="P:axon guidance"/>
    <property type="evidence" value="ECO:0007669"/>
    <property type="project" value="TreeGrafter"/>
</dbReference>
<dbReference type="FunFam" id="2.60.120.290:FF:000003">
    <property type="entry name" value="Neuropilin"/>
    <property type="match status" value="1"/>
</dbReference>
<keyword evidence="12 19" id="KW-1133">Transmembrane helix</keyword>
<dbReference type="SMART" id="SM00231">
    <property type="entry name" value="FA58C"/>
    <property type="match status" value="2"/>
</dbReference>
<evidence type="ECO:0000256" key="17">
    <source>
        <dbReference type="PROSITE-ProRule" id="PRU00059"/>
    </source>
</evidence>
<gene>
    <name evidence="23" type="primary">LOC116947045</name>
</gene>
<evidence type="ECO:0000256" key="4">
    <source>
        <dbReference type="ARBA" id="ARBA00022674"/>
    </source>
</evidence>
<keyword evidence="6" id="KW-0479">Metal-binding</keyword>
<keyword evidence="16" id="KW-0325">Glycoprotein</keyword>
<evidence type="ECO:0000256" key="11">
    <source>
        <dbReference type="ARBA" id="ARBA00022902"/>
    </source>
</evidence>
<dbReference type="Pfam" id="PF11980">
    <property type="entry name" value="DUF3481"/>
    <property type="match status" value="1"/>
</dbReference>
<evidence type="ECO:0000256" key="18">
    <source>
        <dbReference type="SAM" id="MobiDB-lite"/>
    </source>
</evidence>
<dbReference type="CDD" id="cd00057">
    <property type="entry name" value="FA58C"/>
    <property type="match status" value="2"/>
</dbReference>
<dbReference type="Pfam" id="PF00431">
    <property type="entry name" value="CUB"/>
    <property type="match status" value="2"/>
</dbReference>
<dbReference type="PROSITE" id="PS50022">
    <property type="entry name" value="FA58C_3"/>
    <property type="match status" value="2"/>
</dbReference>
<comment type="subcellular location">
    <subcellularLocation>
        <location evidence="1">Membrane</location>
        <topology evidence="1">Single-pass type I membrane protein</topology>
    </subcellularLocation>
</comment>
<dbReference type="SUPFAM" id="SSF49785">
    <property type="entry name" value="Galactose-binding domain-like"/>
    <property type="match status" value="2"/>
</dbReference>
<feature type="compositionally biased region" description="Polar residues" evidence="18">
    <location>
        <begin position="738"/>
        <end position="749"/>
    </location>
</feature>
<evidence type="ECO:0000256" key="6">
    <source>
        <dbReference type="ARBA" id="ARBA00022723"/>
    </source>
</evidence>
<dbReference type="Gene3D" id="2.60.120.260">
    <property type="entry name" value="Galactose-binding domain-like"/>
    <property type="match status" value="2"/>
</dbReference>
<keyword evidence="4" id="KW-0358">Heparin-binding</keyword>
<evidence type="ECO:0000256" key="16">
    <source>
        <dbReference type="ARBA" id="ARBA00023180"/>
    </source>
</evidence>
<dbReference type="InterPro" id="IPR035914">
    <property type="entry name" value="Sperma_CUB_dom_sf"/>
</dbReference>
<dbReference type="SUPFAM" id="SSF49854">
    <property type="entry name" value="Spermadhesin, CUB domain"/>
    <property type="match status" value="2"/>
</dbReference>
<feature type="domain" description="CUB" evidence="20">
    <location>
        <begin position="92"/>
        <end position="206"/>
    </location>
</feature>
<keyword evidence="15" id="KW-0675">Receptor</keyword>
<dbReference type="FunFam" id="2.60.120.260:FF:000002">
    <property type="entry name" value="Coagulation factor VIII"/>
    <property type="match status" value="1"/>
</dbReference>
<evidence type="ECO:0000256" key="14">
    <source>
        <dbReference type="ARBA" id="ARBA00023157"/>
    </source>
</evidence>
<evidence type="ECO:0000256" key="19">
    <source>
        <dbReference type="SAM" id="Phobius"/>
    </source>
</evidence>
<feature type="region of interest" description="Disordered" evidence="18">
    <location>
        <begin position="694"/>
        <end position="749"/>
    </location>
</feature>
<evidence type="ECO:0000313" key="23">
    <source>
        <dbReference type="RefSeq" id="XP_032818316.1"/>
    </source>
</evidence>
<organism evidence="22 23">
    <name type="scientific">Petromyzon marinus</name>
    <name type="common">Sea lamprey</name>
    <dbReference type="NCBI Taxonomy" id="7757"/>
    <lineage>
        <taxon>Eukaryota</taxon>
        <taxon>Metazoa</taxon>
        <taxon>Chordata</taxon>
        <taxon>Craniata</taxon>
        <taxon>Vertebrata</taxon>
        <taxon>Cyclostomata</taxon>
        <taxon>Hyperoartia</taxon>
        <taxon>Petromyzontiformes</taxon>
        <taxon>Petromyzontidae</taxon>
        <taxon>Petromyzon</taxon>
    </lineage>
</organism>
<dbReference type="GO" id="GO:0046872">
    <property type="term" value="F:metal ion binding"/>
    <property type="evidence" value="ECO:0007669"/>
    <property type="project" value="UniProtKB-KW"/>
</dbReference>
<dbReference type="GO" id="GO:0045211">
    <property type="term" value="C:postsynaptic membrane"/>
    <property type="evidence" value="ECO:0007669"/>
    <property type="project" value="TreeGrafter"/>
</dbReference>
<dbReference type="GO" id="GO:0030424">
    <property type="term" value="C:axon"/>
    <property type="evidence" value="ECO:0007669"/>
    <property type="project" value="TreeGrafter"/>
</dbReference>
<feature type="transmembrane region" description="Helical" evidence="19">
    <location>
        <begin position="64"/>
        <end position="85"/>
    </location>
</feature>
<keyword evidence="7" id="KW-0732">Signal</keyword>